<accession>A0A2H0KBB3</accession>
<dbReference type="AlphaFoldDB" id="A0A2H0KBB3"/>
<dbReference type="SUPFAM" id="SSF46785">
    <property type="entry name" value="Winged helix' DNA-binding domain"/>
    <property type="match status" value="1"/>
</dbReference>
<comment type="caution">
    <text evidence="1">The sequence shown here is derived from an EMBL/GenBank/DDBJ whole genome shotgun (WGS) entry which is preliminary data.</text>
</comment>
<organism evidence="1 2">
    <name type="scientific">Candidatus Taylorbacteria bacterium CG11_big_fil_rev_8_21_14_0_20_46_11</name>
    <dbReference type="NCBI Taxonomy" id="1975025"/>
    <lineage>
        <taxon>Bacteria</taxon>
        <taxon>Candidatus Tayloriibacteriota</taxon>
    </lineage>
</organism>
<dbReference type="Proteomes" id="UP000229342">
    <property type="component" value="Unassembled WGS sequence"/>
</dbReference>
<protein>
    <recommendedName>
        <fullName evidence="3">Replication-relaxation</fullName>
    </recommendedName>
</protein>
<dbReference type="EMBL" id="PCVG01000044">
    <property type="protein sequence ID" value="PIQ68552.1"/>
    <property type="molecule type" value="Genomic_DNA"/>
</dbReference>
<dbReference type="InterPro" id="IPR036390">
    <property type="entry name" value="WH_DNA-bd_sf"/>
</dbReference>
<name>A0A2H0KBB3_9BACT</name>
<proteinExistence type="predicted"/>
<evidence type="ECO:0008006" key="3">
    <source>
        <dbReference type="Google" id="ProtNLM"/>
    </source>
</evidence>
<sequence length="270" mass="31879">MKQKRRIEFSKDDLKLFRYLHFFRAARIDQIRRDLFPQISVNTTYWRLKRLEKHDYLQGKYSRFHGNKKVLGITTKTFKEFLANGDEKRIEVNSKSVDHDLDLVDICRMIYSSQRIEQYISENELQTWQTYEENKNLKPALALNSDAVIKVTFDNGSFWLPLEYESNTKSSSRYRDLLYQLYNQLGLVAVLYVCKDKKVQNAIKKIEEKFHGKERPMIYYKLLDELKQSEGLIFTARNGKMINIGDKSDKEITSTIAPQLCGALYLPETT</sequence>
<gene>
    <name evidence="1" type="ORF">COV91_03425</name>
</gene>
<evidence type="ECO:0000313" key="1">
    <source>
        <dbReference type="EMBL" id="PIQ68552.1"/>
    </source>
</evidence>
<reference evidence="1 2" key="1">
    <citation type="submission" date="2017-09" db="EMBL/GenBank/DDBJ databases">
        <title>Depth-based differentiation of microbial function through sediment-hosted aquifers and enrichment of novel symbionts in the deep terrestrial subsurface.</title>
        <authorList>
            <person name="Probst A.J."/>
            <person name="Ladd B."/>
            <person name="Jarett J.K."/>
            <person name="Geller-Mcgrath D.E."/>
            <person name="Sieber C.M."/>
            <person name="Emerson J.B."/>
            <person name="Anantharaman K."/>
            <person name="Thomas B.C."/>
            <person name="Malmstrom R."/>
            <person name="Stieglmeier M."/>
            <person name="Klingl A."/>
            <person name="Woyke T."/>
            <person name="Ryan C.M."/>
            <person name="Banfield J.F."/>
        </authorList>
    </citation>
    <scope>NUCLEOTIDE SEQUENCE [LARGE SCALE GENOMIC DNA]</scope>
    <source>
        <strain evidence="1">CG11_big_fil_rev_8_21_14_0_20_46_11</strain>
    </source>
</reference>
<evidence type="ECO:0000313" key="2">
    <source>
        <dbReference type="Proteomes" id="UP000229342"/>
    </source>
</evidence>